<dbReference type="Proteomes" id="UP000006911">
    <property type="component" value="Unassembled WGS sequence"/>
</dbReference>
<dbReference type="AlphaFoldDB" id="D5G8J3"/>
<dbReference type="EMBL" id="FN430046">
    <property type="protein sequence ID" value="CAZ80840.1"/>
    <property type="molecule type" value="Genomic_DNA"/>
</dbReference>
<reference evidence="1 2" key="1">
    <citation type="journal article" date="2010" name="Nature">
        <title>Perigord black truffle genome uncovers evolutionary origins and mechanisms of symbiosis.</title>
        <authorList>
            <person name="Martin F."/>
            <person name="Kohler A."/>
            <person name="Murat C."/>
            <person name="Balestrini R."/>
            <person name="Coutinho P.M."/>
            <person name="Jaillon O."/>
            <person name="Montanini B."/>
            <person name="Morin E."/>
            <person name="Noel B."/>
            <person name="Percudani R."/>
            <person name="Porcel B."/>
            <person name="Rubini A."/>
            <person name="Amicucci A."/>
            <person name="Amselem J."/>
            <person name="Anthouard V."/>
            <person name="Arcioni S."/>
            <person name="Artiguenave F."/>
            <person name="Aury J.M."/>
            <person name="Ballario P."/>
            <person name="Bolchi A."/>
            <person name="Brenna A."/>
            <person name="Brun A."/>
            <person name="Buee M."/>
            <person name="Cantarel B."/>
            <person name="Chevalier G."/>
            <person name="Couloux A."/>
            <person name="Da Silva C."/>
            <person name="Denoeud F."/>
            <person name="Duplessis S."/>
            <person name="Ghignone S."/>
            <person name="Hilselberger B."/>
            <person name="Iotti M."/>
            <person name="Marcais B."/>
            <person name="Mello A."/>
            <person name="Miranda M."/>
            <person name="Pacioni G."/>
            <person name="Quesneville H."/>
            <person name="Riccioni C."/>
            <person name="Ruotolo R."/>
            <person name="Splivallo R."/>
            <person name="Stocchi V."/>
            <person name="Tisserant E."/>
            <person name="Viscomi A.R."/>
            <person name="Zambonelli A."/>
            <person name="Zampieri E."/>
            <person name="Henrissat B."/>
            <person name="Lebrun M.H."/>
            <person name="Paolocci F."/>
            <person name="Bonfante P."/>
            <person name="Ottonello S."/>
            <person name="Wincker P."/>
        </authorList>
    </citation>
    <scope>NUCLEOTIDE SEQUENCE [LARGE SCALE GENOMIC DNA]</scope>
    <source>
        <strain evidence="1 2">Mel28</strain>
    </source>
</reference>
<accession>D5G8J3</accession>
<proteinExistence type="predicted"/>
<evidence type="ECO:0000313" key="1">
    <source>
        <dbReference type="EMBL" id="CAZ80840.1"/>
    </source>
</evidence>
<keyword evidence="2" id="KW-1185">Reference proteome</keyword>
<dbReference type="KEGG" id="tml:GSTUM_00002899001"/>
<dbReference type="RefSeq" id="XP_002836649.1">
    <property type="nucleotide sequence ID" value="XM_002836603.1"/>
</dbReference>
<dbReference type="HOGENOM" id="CLU_2414898_0_0_1"/>
<gene>
    <name evidence="1" type="ORF">GSTUM_00002899001</name>
</gene>
<sequence length="92" mass="10632">MVSHRITFPNSLNSGMDYLPLGPRSVSLSPPPIFQRNSQPPSFRSPFTSLCIGRQKVTRHAIQIPTPHDINWITEPQKKEKDRKYLTYYLHA</sequence>
<name>D5G8J3_TUBMM</name>
<dbReference type="InParanoid" id="D5G8J3"/>
<organism evidence="1 2">
    <name type="scientific">Tuber melanosporum (strain Mel28)</name>
    <name type="common">Perigord black truffle</name>
    <dbReference type="NCBI Taxonomy" id="656061"/>
    <lineage>
        <taxon>Eukaryota</taxon>
        <taxon>Fungi</taxon>
        <taxon>Dikarya</taxon>
        <taxon>Ascomycota</taxon>
        <taxon>Pezizomycotina</taxon>
        <taxon>Pezizomycetes</taxon>
        <taxon>Pezizales</taxon>
        <taxon>Tuberaceae</taxon>
        <taxon>Tuber</taxon>
    </lineage>
</organism>
<evidence type="ECO:0000313" key="2">
    <source>
        <dbReference type="Proteomes" id="UP000006911"/>
    </source>
</evidence>
<dbReference type="GeneID" id="9186060"/>
<protein>
    <submittedName>
        <fullName evidence="1">(Perigord truffle) hypothetical protein</fullName>
    </submittedName>
</protein>